<dbReference type="EMBL" id="BPVZ01001741">
    <property type="protein sequence ID" value="GKV53714.1"/>
    <property type="molecule type" value="Genomic_DNA"/>
</dbReference>
<keyword evidence="2" id="KW-1185">Reference proteome</keyword>
<evidence type="ECO:0000313" key="1">
    <source>
        <dbReference type="EMBL" id="GKV53714.1"/>
    </source>
</evidence>
<organism evidence="1 2">
    <name type="scientific">Rubroshorea leprosula</name>
    <dbReference type="NCBI Taxonomy" id="152421"/>
    <lineage>
        <taxon>Eukaryota</taxon>
        <taxon>Viridiplantae</taxon>
        <taxon>Streptophyta</taxon>
        <taxon>Embryophyta</taxon>
        <taxon>Tracheophyta</taxon>
        <taxon>Spermatophyta</taxon>
        <taxon>Magnoliopsida</taxon>
        <taxon>eudicotyledons</taxon>
        <taxon>Gunneridae</taxon>
        <taxon>Pentapetalae</taxon>
        <taxon>rosids</taxon>
        <taxon>malvids</taxon>
        <taxon>Malvales</taxon>
        <taxon>Dipterocarpaceae</taxon>
        <taxon>Rubroshorea</taxon>
    </lineage>
</organism>
<accession>A0AAV5MXP3</accession>
<reference evidence="1 2" key="1">
    <citation type="journal article" date="2021" name="Commun. Biol.">
        <title>The genome of Shorea leprosula (Dipterocarpaceae) highlights the ecological relevance of drought in aseasonal tropical rainforests.</title>
        <authorList>
            <person name="Ng K.K.S."/>
            <person name="Kobayashi M.J."/>
            <person name="Fawcett J.A."/>
            <person name="Hatakeyama M."/>
            <person name="Paape T."/>
            <person name="Ng C.H."/>
            <person name="Ang C.C."/>
            <person name="Tnah L.H."/>
            <person name="Lee C.T."/>
            <person name="Nishiyama T."/>
            <person name="Sese J."/>
            <person name="O'Brien M.J."/>
            <person name="Copetti D."/>
            <person name="Mohd Noor M.I."/>
            <person name="Ong R.C."/>
            <person name="Putra M."/>
            <person name="Sireger I.Z."/>
            <person name="Indrioko S."/>
            <person name="Kosugi Y."/>
            <person name="Izuno A."/>
            <person name="Isagi Y."/>
            <person name="Lee S.L."/>
            <person name="Shimizu K.K."/>
        </authorList>
    </citation>
    <scope>NUCLEOTIDE SEQUENCE [LARGE SCALE GENOMIC DNA]</scope>
    <source>
        <strain evidence="1">214</strain>
    </source>
</reference>
<gene>
    <name evidence="1" type="ORF">SLEP1_g60231</name>
</gene>
<evidence type="ECO:0000313" key="2">
    <source>
        <dbReference type="Proteomes" id="UP001054252"/>
    </source>
</evidence>
<dbReference type="Proteomes" id="UP001054252">
    <property type="component" value="Unassembled WGS sequence"/>
</dbReference>
<sequence length="47" mass="5631">MCLPNSSRSAPFDSKEDDVFKQFMDILLFSFCRHNFYFSKLSFNLQE</sequence>
<dbReference type="AlphaFoldDB" id="A0AAV5MXP3"/>
<comment type="caution">
    <text evidence="1">The sequence shown here is derived from an EMBL/GenBank/DDBJ whole genome shotgun (WGS) entry which is preliminary data.</text>
</comment>
<name>A0AAV5MXP3_9ROSI</name>
<protein>
    <submittedName>
        <fullName evidence="1">Uncharacterized protein</fullName>
    </submittedName>
</protein>
<proteinExistence type="predicted"/>